<evidence type="ECO:0000313" key="2">
    <source>
        <dbReference type="Proteomes" id="UP000001542"/>
    </source>
</evidence>
<sequence>MTDLSLEIIRHAIASSKENNTQVQEENRIIHDKWTSFPQNIKYCIQLLQEPQSHLEIFYAALATKKLLQYYNAIMSPETIEMLFNLLNFHAQELDMSEKREDRSTFNFVIDALAMICISHTELIQNINLSQDKLIKFYISVADIFDPEFMNDTDYFTDKIFEVLCEVEPSYDWCELFSKYSNKFSNDFPSNFLTNLEVVSQDLNNLKSLIDISYDYFQEFDDLKEPYITCLINMINNKLTQTDNDSTTISFIFSCLKTVIDLDAEFYIAHPDFAIQTFDQVLNITEQLIENTDEIFFILEWTKDVFTFQPDDEQNVFLSLIPRMLIIIIHIANNLSYEELSSANQFINLIDAMSESKYFIPYWQELITELTPGNILIISCLNQRCRPEISKAVIQPLLSAGIIPFGSRFIVECFVFFPPELSDQCIQYVLDSFQEDPSLLNAEYLEKLSLLAADIFAQNLPLIDNFVSLDDQATAELVPYFYLIIIMPMMKVTDQETIKSYSTSALQIVTQKFAQRLEKKKLPKAFKFILDMIQHYVDFFHENNREPIIEDTIAQKGITYGDMKYFVRPNLEICIRSMLDELGDILYTDDIDIQGDIMQIIAAASDAELLSVELVLEWAAAAFENCPSQYIYSILDRGGDAVTSNSKIFRSLTPEYMQPFLQYIPQLQNEEAAKQAFTWIYNCLRITSFNVLDLVDTDFFSNCLSLPLTYAMPYLMDTINSVLDPSVVQARGLQMWISPIVESLIEHIVKDYTGNTLEIAIEKLFNCVKWEYIPPERLKYIVLFNETDESIINDFNEYLRWLISEVIDKNPIYLTHIVIGFSKLSAVIILRNREKNN</sequence>
<dbReference type="SMR" id="A2DDY1"/>
<evidence type="ECO:0000313" key="1">
    <source>
        <dbReference type="EMBL" id="EAY21507.1"/>
    </source>
</evidence>
<dbReference type="SUPFAM" id="SSF48371">
    <property type="entry name" value="ARM repeat"/>
    <property type="match status" value="1"/>
</dbReference>
<dbReference type="EMBL" id="DS113190">
    <property type="protein sequence ID" value="EAY21507.1"/>
    <property type="molecule type" value="Genomic_DNA"/>
</dbReference>
<dbReference type="VEuPathDB" id="TrichDB:TVAG_199460"/>
<accession>A2DDY1</accession>
<protein>
    <submittedName>
        <fullName evidence="1">Uncharacterized protein</fullName>
    </submittedName>
</protein>
<dbReference type="InParanoid" id="A2DDY1"/>
<keyword evidence="2" id="KW-1185">Reference proteome</keyword>
<gene>
    <name evidence="1" type="ORF">TVAG_199460</name>
</gene>
<dbReference type="KEGG" id="tva:5467055"/>
<organism evidence="1 2">
    <name type="scientific">Trichomonas vaginalis (strain ATCC PRA-98 / G3)</name>
    <dbReference type="NCBI Taxonomy" id="412133"/>
    <lineage>
        <taxon>Eukaryota</taxon>
        <taxon>Metamonada</taxon>
        <taxon>Parabasalia</taxon>
        <taxon>Trichomonadida</taxon>
        <taxon>Trichomonadidae</taxon>
        <taxon>Trichomonas</taxon>
    </lineage>
</organism>
<dbReference type="InterPro" id="IPR016024">
    <property type="entry name" value="ARM-type_fold"/>
</dbReference>
<dbReference type="Proteomes" id="UP000001542">
    <property type="component" value="Unassembled WGS sequence"/>
</dbReference>
<dbReference type="AlphaFoldDB" id="A2DDY1"/>
<reference evidence="1" key="2">
    <citation type="journal article" date="2007" name="Science">
        <title>Draft genome sequence of the sexually transmitted pathogen Trichomonas vaginalis.</title>
        <authorList>
            <person name="Carlton J.M."/>
            <person name="Hirt R.P."/>
            <person name="Silva J.C."/>
            <person name="Delcher A.L."/>
            <person name="Schatz M."/>
            <person name="Zhao Q."/>
            <person name="Wortman J.R."/>
            <person name="Bidwell S.L."/>
            <person name="Alsmark U.C.M."/>
            <person name="Besteiro S."/>
            <person name="Sicheritz-Ponten T."/>
            <person name="Noel C.J."/>
            <person name="Dacks J.B."/>
            <person name="Foster P.G."/>
            <person name="Simillion C."/>
            <person name="Van de Peer Y."/>
            <person name="Miranda-Saavedra D."/>
            <person name="Barton G.J."/>
            <person name="Westrop G.D."/>
            <person name="Mueller S."/>
            <person name="Dessi D."/>
            <person name="Fiori P.L."/>
            <person name="Ren Q."/>
            <person name="Paulsen I."/>
            <person name="Zhang H."/>
            <person name="Bastida-Corcuera F.D."/>
            <person name="Simoes-Barbosa A."/>
            <person name="Brown M.T."/>
            <person name="Hayes R.D."/>
            <person name="Mukherjee M."/>
            <person name="Okumura C.Y."/>
            <person name="Schneider R."/>
            <person name="Smith A.J."/>
            <person name="Vanacova S."/>
            <person name="Villalvazo M."/>
            <person name="Haas B.J."/>
            <person name="Pertea M."/>
            <person name="Feldblyum T.V."/>
            <person name="Utterback T.R."/>
            <person name="Shu C.L."/>
            <person name="Osoegawa K."/>
            <person name="de Jong P.J."/>
            <person name="Hrdy I."/>
            <person name="Horvathova L."/>
            <person name="Zubacova Z."/>
            <person name="Dolezal P."/>
            <person name="Malik S.B."/>
            <person name="Logsdon J.M. Jr."/>
            <person name="Henze K."/>
            <person name="Gupta A."/>
            <person name="Wang C.C."/>
            <person name="Dunne R.L."/>
            <person name="Upcroft J.A."/>
            <person name="Upcroft P."/>
            <person name="White O."/>
            <person name="Salzberg S.L."/>
            <person name="Tang P."/>
            <person name="Chiu C.-H."/>
            <person name="Lee Y.-S."/>
            <person name="Embley T.M."/>
            <person name="Coombs G.H."/>
            <person name="Mottram J.C."/>
            <person name="Tachezy J."/>
            <person name="Fraser-Liggett C.M."/>
            <person name="Johnson P.J."/>
        </authorList>
    </citation>
    <scope>NUCLEOTIDE SEQUENCE [LARGE SCALE GENOMIC DNA]</scope>
    <source>
        <strain evidence="1">G3</strain>
    </source>
</reference>
<proteinExistence type="predicted"/>
<dbReference type="VEuPathDB" id="TrichDB:TVAGG3_1000070"/>
<reference evidence="1" key="1">
    <citation type="submission" date="2006-10" db="EMBL/GenBank/DDBJ databases">
        <authorList>
            <person name="Amadeo P."/>
            <person name="Zhao Q."/>
            <person name="Wortman J."/>
            <person name="Fraser-Liggett C."/>
            <person name="Carlton J."/>
        </authorList>
    </citation>
    <scope>NUCLEOTIDE SEQUENCE</scope>
    <source>
        <strain evidence="1">G3</strain>
    </source>
</reference>
<name>A2DDY1_TRIV3</name>